<evidence type="ECO:0000256" key="13">
    <source>
        <dbReference type="SAM" id="Phobius"/>
    </source>
</evidence>
<dbReference type="InterPro" id="IPR051817">
    <property type="entry name" value="FDH_cytochrome_b556_subunit"/>
</dbReference>
<dbReference type="GO" id="GO:0036397">
    <property type="term" value="F:formate dehydrogenase (quinone) activity"/>
    <property type="evidence" value="ECO:0007669"/>
    <property type="project" value="TreeGrafter"/>
</dbReference>
<organism evidence="16 17">
    <name type="scientific">Helicobacter cappadocius</name>
    <dbReference type="NCBI Taxonomy" id="3063998"/>
    <lineage>
        <taxon>Bacteria</taxon>
        <taxon>Pseudomonadati</taxon>
        <taxon>Campylobacterota</taxon>
        <taxon>Epsilonproteobacteria</taxon>
        <taxon>Campylobacterales</taxon>
        <taxon>Helicobacteraceae</taxon>
        <taxon>Helicobacter</taxon>
    </lineage>
</organism>
<dbReference type="EMBL" id="JAUPEV010000003">
    <property type="protein sequence ID" value="MDO7252887.1"/>
    <property type="molecule type" value="Genomic_DNA"/>
</dbReference>
<keyword evidence="5" id="KW-1003">Cell membrane</keyword>
<feature type="transmembrane region" description="Helical" evidence="13">
    <location>
        <begin position="12"/>
        <end position="34"/>
    </location>
</feature>
<feature type="domain" description="Cytochrome b561 bacterial/Ni-hydrogenase" evidence="14">
    <location>
        <begin position="161"/>
        <end position="329"/>
    </location>
</feature>
<keyword evidence="4" id="KW-0813">Transport</keyword>
<accession>A0AA90PUQ9</accession>
<evidence type="ECO:0000313" key="18">
    <source>
        <dbReference type="Proteomes" id="UP001240777"/>
    </source>
</evidence>
<feature type="transmembrane region" description="Helical" evidence="13">
    <location>
        <begin position="262"/>
        <end position="284"/>
    </location>
</feature>
<keyword evidence="7 13" id="KW-0812">Transmembrane</keyword>
<dbReference type="Gene3D" id="1.20.950.20">
    <property type="entry name" value="Transmembrane di-heme cytochromes, Chain C"/>
    <property type="match status" value="1"/>
</dbReference>
<proteinExistence type="inferred from homology"/>
<keyword evidence="12 13" id="KW-0472">Membrane</keyword>
<dbReference type="EC" id="1.17.1.9" evidence="16"/>
<dbReference type="PANTHER" id="PTHR30074:SF6">
    <property type="entry name" value="FORMATE DEHYDROGENASE GAMMA SUBUNIT"/>
    <property type="match status" value="1"/>
</dbReference>
<evidence type="ECO:0000259" key="14">
    <source>
        <dbReference type="Pfam" id="PF01292"/>
    </source>
</evidence>
<reference evidence="15 17" key="3">
    <citation type="journal article" date="2024" name="Syst. Appl. Microbiol.">
        <title>Helicobacter cappadocius sp. nov., from lizards: The first psychrotrophic Helicobacter species.</title>
        <authorList>
            <person name="Aydin F."/>
            <person name="Tarhane S."/>
            <person name="Karakaya E."/>
            <person name="Abay S."/>
            <person name="Kayman T."/>
            <person name="Guran O."/>
            <person name="Bozkurt E."/>
            <person name="Uzum N."/>
            <person name="Avci A."/>
            <person name="Olgun K."/>
            <person name="Jablonski D."/>
            <person name="Guran C."/>
            <person name="Burcin Saticioglu I."/>
        </authorList>
    </citation>
    <scope>NUCLEOTIDE SEQUENCE [LARGE SCALE GENOMIC DNA]</scope>
    <source>
        <strain evidence="15">Faydin-H75</strain>
        <strain evidence="17">faydin-H76</strain>
    </source>
</reference>
<name>A0AA90PUQ9_9HELI</name>
<feature type="transmembrane region" description="Helical" evidence="13">
    <location>
        <begin position="123"/>
        <end position="143"/>
    </location>
</feature>
<dbReference type="GO" id="GO:0005886">
    <property type="term" value="C:plasma membrane"/>
    <property type="evidence" value="ECO:0007669"/>
    <property type="project" value="UniProtKB-SubCell"/>
</dbReference>
<dbReference type="GO" id="GO:0009326">
    <property type="term" value="C:formate dehydrogenase complex"/>
    <property type="evidence" value="ECO:0007669"/>
    <property type="project" value="InterPro"/>
</dbReference>
<evidence type="ECO:0000256" key="6">
    <source>
        <dbReference type="ARBA" id="ARBA00022617"/>
    </source>
</evidence>
<dbReference type="GO" id="GO:0009061">
    <property type="term" value="P:anaerobic respiration"/>
    <property type="evidence" value="ECO:0007669"/>
    <property type="project" value="TreeGrafter"/>
</dbReference>
<evidence type="ECO:0000256" key="9">
    <source>
        <dbReference type="ARBA" id="ARBA00022982"/>
    </source>
</evidence>
<keyword evidence="8" id="KW-0479">Metal-binding</keyword>
<evidence type="ECO:0000313" key="17">
    <source>
        <dbReference type="Proteomes" id="UP001177258"/>
    </source>
</evidence>
<keyword evidence="11" id="KW-0408">Iron</keyword>
<evidence type="ECO:0000256" key="4">
    <source>
        <dbReference type="ARBA" id="ARBA00022448"/>
    </source>
</evidence>
<dbReference type="GO" id="GO:0046872">
    <property type="term" value="F:metal ion binding"/>
    <property type="evidence" value="ECO:0007669"/>
    <property type="project" value="UniProtKB-KW"/>
</dbReference>
<keyword evidence="10 13" id="KW-1133">Transmembrane helix</keyword>
<dbReference type="GO" id="GO:0008863">
    <property type="term" value="F:formate dehydrogenase (NAD+) activity"/>
    <property type="evidence" value="ECO:0007669"/>
    <property type="project" value="UniProtKB-EC"/>
</dbReference>
<dbReference type="Proteomes" id="UP001177258">
    <property type="component" value="Unassembled WGS sequence"/>
</dbReference>
<keyword evidence="16" id="KW-0560">Oxidoreductase</keyword>
<dbReference type="PANTHER" id="PTHR30074">
    <property type="entry name" value="FORMATE DEHYDROGENASE, NITRATE-INDUCIBLE, CYTOCHROME B556 FDN SUBUNIT"/>
    <property type="match status" value="1"/>
</dbReference>
<feature type="transmembrane region" description="Helical" evidence="13">
    <location>
        <begin position="204"/>
        <end position="224"/>
    </location>
</feature>
<dbReference type="InterPro" id="IPR016174">
    <property type="entry name" value="Di-haem_cyt_TM"/>
</dbReference>
<dbReference type="Proteomes" id="UP001240777">
    <property type="component" value="Unassembled WGS sequence"/>
</dbReference>
<dbReference type="InterPro" id="IPR006471">
    <property type="entry name" value="Formate_DH_gsu"/>
</dbReference>
<dbReference type="EMBL" id="JAUYZK010000004">
    <property type="protein sequence ID" value="MDP2538930.1"/>
    <property type="molecule type" value="Genomic_DNA"/>
</dbReference>
<dbReference type="NCBIfam" id="TIGR01583">
    <property type="entry name" value="formate-DH-gamm"/>
    <property type="match status" value="1"/>
</dbReference>
<evidence type="ECO:0000256" key="5">
    <source>
        <dbReference type="ARBA" id="ARBA00022475"/>
    </source>
</evidence>
<evidence type="ECO:0000256" key="8">
    <source>
        <dbReference type="ARBA" id="ARBA00022723"/>
    </source>
</evidence>
<dbReference type="GO" id="GO:0009055">
    <property type="term" value="F:electron transfer activity"/>
    <property type="evidence" value="ECO:0007669"/>
    <property type="project" value="InterPro"/>
</dbReference>
<feature type="transmembrane region" description="Helical" evidence="13">
    <location>
        <begin position="164"/>
        <end position="189"/>
    </location>
</feature>
<comment type="caution">
    <text evidence="16">The sequence shown here is derived from an EMBL/GenBank/DDBJ whole genome shotgun (WGS) entry which is preliminary data.</text>
</comment>
<comment type="cofactor">
    <cofactor evidence="1">
        <name>heme</name>
        <dbReference type="ChEBI" id="CHEBI:30413"/>
    </cofactor>
</comment>
<keyword evidence="6" id="KW-0349">Heme</keyword>
<evidence type="ECO:0000256" key="7">
    <source>
        <dbReference type="ARBA" id="ARBA00022692"/>
    </source>
</evidence>
<dbReference type="GO" id="GO:0022904">
    <property type="term" value="P:respiratory electron transport chain"/>
    <property type="evidence" value="ECO:0007669"/>
    <property type="project" value="InterPro"/>
</dbReference>
<dbReference type="AlphaFoldDB" id="A0AA90PUQ9"/>
<gene>
    <name evidence="15" type="ORF">Q5I04_03030</name>
    <name evidence="16" type="ORF">Q5I06_03960</name>
</gene>
<evidence type="ECO:0000256" key="12">
    <source>
        <dbReference type="ARBA" id="ARBA00023136"/>
    </source>
</evidence>
<evidence type="ECO:0000313" key="15">
    <source>
        <dbReference type="EMBL" id="MDO7252887.1"/>
    </source>
</evidence>
<evidence type="ECO:0000256" key="3">
    <source>
        <dbReference type="ARBA" id="ARBA00010747"/>
    </source>
</evidence>
<comment type="subcellular location">
    <subcellularLocation>
        <location evidence="2">Cell membrane</location>
        <topology evidence="2">Multi-pass membrane protein</topology>
    </subcellularLocation>
</comment>
<comment type="similarity">
    <text evidence="3">Belongs to the formate dehydrogenase gamma subunit family.</text>
</comment>
<sequence>MIKTKSPLNDISNYFCYFARSYFGVVFILAFLLFPAKNVLGAEASHNTQKSLDFNYNKKIYGTNQIEAIKNWGLHSPTSGVVSGPVTQMNGLNISVLNNGEKITGIRGIKGLGESFTILQHRFFAPIFLAVIILTIAVFFGHHKIIGSLKFDHHSKKFKVFSKYNIIVHWGSAIPFIIICLTGLAMVFGDKLGGGTPIRVAKNIHFFATFVFLVFGVLMFLMWVRASMFKLYDIEWFKIMGGYLSKNQNSIPAGKFNAGQKMWFWIATIGGFLMGATGLVMHYFYGDINFLRLSAIIHNVLGFGVIAMLITHIYMSVFAIEGALESILNGEMGEEELAIMHSFYYKELMNES</sequence>
<reference evidence="15" key="2">
    <citation type="submission" date="2023-07" db="EMBL/GenBank/DDBJ databases">
        <authorList>
            <person name="Aydin F."/>
            <person name="Tarhane S."/>
            <person name="Saticioglu I.B."/>
            <person name="Karakaya E."/>
            <person name="Abay S."/>
            <person name="Guran O."/>
            <person name="Bozkurt E."/>
            <person name="Uzum N."/>
            <person name="Olgun K."/>
            <person name="Jablonski D."/>
        </authorList>
    </citation>
    <scope>NUCLEOTIDE SEQUENCE</scope>
    <source>
        <strain evidence="15">Faydin-H75</strain>
    </source>
</reference>
<feature type="transmembrane region" description="Helical" evidence="13">
    <location>
        <begin position="296"/>
        <end position="320"/>
    </location>
</feature>
<keyword evidence="9" id="KW-0249">Electron transport</keyword>
<dbReference type="InterPro" id="IPR011577">
    <property type="entry name" value="Cyt_b561_bac/Ni-Hgenase"/>
</dbReference>
<evidence type="ECO:0000256" key="2">
    <source>
        <dbReference type="ARBA" id="ARBA00004651"/>
    </source>
</evidence>
<dbReference type="RefSeq" id="WP_305516731.1">
    <property type="nucleotide sequence ID" value="NZ_JAUPEV010000003.1"/>
</dbReference>
<dbReference type="GO" id="GO:0015944">
    <property type="term" value="P:formate oxidation"/>
    <property type="evidence" value="ECO:0007669"/>
    <property type="project" value="TreeGrafter"/>
</dbReference>
<evidence type="ECO:0000256" key="11">
    <source>
        <dbReference type="ARBA" id="ARBA00023004"/>
    </source>
</evidence>
<protein>
    <submittedName>
        <fullName evidence="16">Formate dehydrogenase subunit gamma</fullName>
        <ecNumber evidence="16">1.17.1.9</ecNumber>
    </submittedName>
</protein>
<dbReference type="Pfam" id="PF01292">
    <property type="entry name" value="Ni_hydr_CYTB"/>
    <property type="match status" value="1"/>
</dbReference>
<evidence type="ECO:0000256" key="1">
    <source>
        <dbReference type="ARBA" id="ARBA00001971"/>
    </source>
</evidence>
<keyword evidence="18" id="KW-1185">Reference proteome</keyword>
<dbReference type="SUPFAM" id="SSF81342">
    <property type="entry name" value="Transmembrane di-heme cytochromes"/>
    <property type="match status" value="1"/>
</dbReference>
<evidence type="ECO:0000256" key="10">
    <source>
        <dbReference type="ARBA" id="ARBA00022989"/>
    </source>
</evidence>
<evidence type="ECO:0000313" key="16">
    <source>
        <dbReference type="EMBL" id="MDP2538930.1"/>
    </source>
</evidence>
<reference evidence="16 18" key="1">
    <citation type="submission" date="2023-07" db="EMBL/GenBank/DDBJ databases">
        <title>Unpublished Manusciprt.</title>
        <authorList>
            <person name="Aydin F."/>
            <person name="Tarhane S."/>
            <person name="Saticioglu I.B."/>
            <person name="Karakaya E."/>
            <person name="Abay S."/>
            <person name="Guran O."/>
            <person name="Bozkurt E."/>
            <person name="Uzum N."/>
            <person name="Olgun K."/>
            <person name="Jablonski D."/>
        </authorList>
    </citation>
    <scope>NUCLEOTIDE SEQUENCE</scope>
    <source>
        <strain evidence="18">faydin-H75</strain>
        <strain evidence="16">Faydin-H76</strain>
    </source>
</reference>